<evidence type="ECO:0000313" key="4">
    <source>
        <dbReference type="EMBL" id="OTA92339.1"/>
    </source>
</evidence>
<accession>A0A0U5K0R9</accession>
<gene>
    <name evidence="5" type="ORF">B5G22_01490</name>
    <name evidence="4" type="ORF">BHL83_02970</name>
    <name evidence="6" type="ORF">CBG15_10120</name>
    <name evidence="3" type="ORF">GIX80_02435</name>
    <name evidence="2" type="ORF">LRLP16767_LR202_02175</name>
</gene>
<protein>
    <submittedName>
        <fullName evidence="2">Uncharacterized protein</fullName>
    </submittedName>
</protein>
<dbReference type="Proteomes" id="UP000216681">
    <property type="component" value="Unassembled WGS sequence"/>
</dbReference>
<dbReference type="Proteomes" id="UP000195868">
    <property type="component" value="Unassembled WGS sequence"/>
</dbReference>
<reference evidence="5" key="7">
    <citation type="journal article" date="2018" name="BMC Genomics">
        <title>Whole genome sequencing and function prediction of 133 gut anaerobes isolated from chicken caecum in pure cultures.</title>
        <authorList>
            <person name="Medvecky M."/>
            <person name="Cejkova D."/>
            <person name="Polansky O."/>
            <person name="Karasova D."/>
            <person name="Kubasova T."/>
            <person name="Cizek A."/>
            <person name="Rychlik I."/>
        </authorList>
    </citation>
    <scope>NUCLEOTIDE SEQUENCE</scope>
    <source>
        <strain evidence="5">An71</strain>
    </source>
</reference>
<reference evidence="4 7" key="3">
    <citation type="submission" date="2016-09" db="EMBL/GenBank/DDBJ databases">
        <title>Lactobacillus reuteri KLR3006, genome sequencing and assembly.</title>
        <authorList>
            <person name="Lee J.-Y."/>
            <person name="Kim E.B."/>
            <person name="Choi Y.-J."/>
        </authorList>
    </citation>
    <scope>NUCLEOTIDE SEQUENCE [LARGE SCALE GENOMIC DNA]</scope>
    <source>
        <strain evidence="4 7">KLR3006</strain>
    </source>
</reference>
<reference evidence="2" key="2">
    <citation type="submission" date="2015-10" db="EMBL/GenBank/DDBJ databases">
        <authorList>
            <person name="Gilbert D.G."/>
        </authorList>
    </citation>
    <scope>NUCLEOTIDE SEQUENCE [LARGE SCALE GENOMIC DNA]</scope>
    <source>
        <strain evidence="2">20-2</strain>
    </source>
</reference>
<reference evidence="10" key="1">
    <citation type="submission" date="2015-10" db="EMBL/GenBank/DDBJ databases">
        <authorList>
            <person name="Crossman L.C."/>
        </authorList>
    </citation>
    <scope>NUCLEOTIDE SEQUENCE [LARGE SCALE GENOMIC DNA]</scope>
    <source>
        <strain evidence="10">20-2</strain>
    </source>
</reference>
<evidence type="ECO:0000313" key="9">
    <source>
        <dbReference type="Proteomes" id="UP000216681"/>
    </source>
</evidence>
<dbReference type="EMBL" id="LN887687">
    <property type="protein sequence ID" value="CUR42527.1"/>
    <property type="molecule type" value="Genomic_DNA"/>
</dbReference>
<dbReference type="Proteomes" id="UP000194219">
    <property type="component" value="Unassembled WGS sequence"/>
</dbReference>
<keyword evidence="1" id="KW-0175">Coiled coil</keyword>
<evidence type="ECO:0000313" key="10">
    <source>
        <dbReference type="Proteomes" id="UP000235484"/>
    </source>
</evidence>
<evidence type="ECO:0000313" key="8">
    <source>
        <dbReference type="Proteomes" id="UP000195868"/>
    </source>
</evidence>
<evidence type="ECO:0000313" key="2">
    <source>
        <dbReference type="EMBL" id="CUR42527.1"/>
    </source>
</evidence>
<proteinExistence type="predicted"/>
<name>A0A0U5K0R9_LIMRT</name>
<dbReference type="RefSeq" id="WP_086118111.1">
    <property type="nucleotide sequence ID" value="NZ_CAJSZG010000009.1"/>
</dbReference>
<organism evidence="2 10">
    <name type="scientific">Limosilactobacillus reuteri</name>
    <name type="common">Lactobacillus reuteri</name>
    <dbReference type="NCBI Taxonomy" id="1598"/>
    <lineage>
        <taxon>Bacteria</taxon>
        <taxon>Bacillati</taxon>
        <taxon>Bacillota</taxon>
        <taxon>Bacilli</taxon>
        <taxon>Lactobacillales</taxon>
        <taxon>Lactobacillaceae</taxon>
        <taxon>Limosilactobacillus</taxon>
    </lineage>
</organism>
<sequence length="98" mass="11753">MARKKELTLETEKTAKKQNYIKELAKKLAKEKSELRDLQKEETDKQLNEFATKLMKYWQLDSVKKLDEFFQVAKERIPTTNFLDQNNQDKIIESDQKK</sequence>
<dbReference type="Proteomes" id="UP000235484">
    <property type="component" value="Unassembled WGS sequence"/>
</dbReference>
<dbReference type="EMBL" id="WJMZ01000002">
    <property type="protein sequence ID" value="MRG83256.1"/>
    <property type="molecule type" value="Genomic_DNA"/>
</dbReference>
<feature type="coiled-coil region" evidence="1">
    <location>
        <begin position="21"/>
        <end position="48"/>
    </location>
</feature>
<evidence type="ECO:0000313" key="3">
    <source>
        <dbReference type="EMBL" id="MRG83256.1"/>
    </source>
</evidence>
<dbReference type="EMBL" id="NFHN01000003">
    <property type="protein sequence ID" value="OUN50068.1"/>
    <property type="molecule type" value="Genomic_DNA"/>
</dbReference>
<evidence type="ECO:0000313" key="11">
    <source>
        <dbReference type="Proteomes" id="UP000441557"/>
    </source>
</evidence>
<evidence type="ECO:0000256" key="1">
    <source>
        <dbReference type="SAM" id="Coils"/>
    </source>
</evidence>
<reference evidence="3 11" key="8">
    <citation type="submission" date="2019-11" db="EMBL/GenBank/DDBJ databases">
        <title>Draft genome sequence of 12 host-associated Lactobacillus reuteri rodent strains.</title>
        <authorList>
            <person name="Zhang S."/>
            <person name="Ozcam M."/>
            <person name="Van Pijkeren J.P."/>
        </authorList>
    </citation>
    <scope>NUCLEOTIDE SEQUENCE [LARGE SCALE GENOMIC DNA]</scope>
    <source>
        <strain evidence="3 11">L1604-1</strain>
    </source>
</reference>
<reference evidence="6 9" key="5">
    <citation type="submission" date="2017-05" db="EMBL/GenBank/DDBJ databases">
        <authorList>
            <person name="Lin X.B."/>
            <person name="Stothard P."/>
            <person name="Tasseva G."/>
            <person name="Walter J."/>
        </authorList>
    </citation>
    <scope>NUCLEOTIDE SEQUENCE [LARGE SCALE GENOMIC DNA]</scope>
    <source>
        <strain evidence="6 9">105n</strain>
    </source>
</reference>
<evidence type="ECO:0000313" key="5">
    <source>
        <dbReference type="EMBL" id="OUN50068.1"/>
    </source>
</evidence>
<reference evidence="6 9" key="6">
    <citation type="submission" date="2017-09" db="EMBL/GenBank/DDBJ databases">
        <title>Tripartite evolution among Lactobacillus johnsonii, Lactobacillus taiwanensis, Lactobacillus reuteri and their rodent host.</title>
        <authorList>
            <person name="Wang T."/>
            <person name="Knowles S."/>
            <person name="Cheng C."/>
        </authorList>
    </citation>
    <scope>NUCLEOTIDE SEQUENCE [LARGE SCALE GENOMIC DNA]</scope>
    <source>
        <strain evidence="6 9">105n</strain>
    </source>
</reference>
<dbReference type="AlphaFoldDB" id="A0A0U5K0R9"/>
<evidence type="ECO:0000313" key="7">
    <source>
        <dbReference type="Proteomes" id="UP000194219"/>
    </source>
</evidence>
<dbReference type="EMBL" id="NGPX01000090">
    <property type="protein sequence ID" value="OYS91998.1"/>
    <property type="molecule type" value="Genomic_DNA"/>
</dbReference>
<dbReference type="Proteomes" id="UP000441557">
    <property type="component" value="Unassembled WGS sequence"/>
</dbReference>
<dbReference type="EMBL" id="MIMV01000033">
    <property type="protein sequence ID" value="OTA92339.1"/>
    <property type="molecule type" value="Genomic_DNA"/>
</dbReference>
<evidence type="ECO:0000313" key="6">
    <source>
        <dbReference type="EMBL" id="OYS91998.1"/>
    </source>
</evidence>
<reference evidence="8" key="4">
    <citation type="submission" date="2017-04" db="EMBL/GenBank/DDBJ databases">
        <title>Function of individual gut microbiota members based on whole genome sequencing of pure cultures obtained from chicken caecum.</title>
        <authorList>
            <person name="Medvecky M."/>
            <person name="Cejkova D."/>
            <person name="Polansky O."/>
            <person name="Karasova D."/>
            <person name="Kubasova T."/>
            <person name="Cizek A."/>
            <person name="Rychlik I."/>
        </authorList>
    </citation>
    <scope>NUCLEOTIDE SEQUENCE [LARGE SCALE GENOMIC DNA]</scope>
    <source>
        <strain evidence="8">An71</strain>
    </source>
</reference>